<name>A0A1H0ZDV3_9BURK</name>
<dbReference type="Proteomes" id="UP000199365">
    <property type="component" value="Unassembled WGS sequence"/>
</dbReference>
<gene>
    <name evidence="2" type="ORF">SAMN05445850_0001</name>
</gene>
<protein>
    <submittedName>
        <fullName evidence="2">Putrescine transport system substrate-binding protein</fullName>
    </submittedName>
</protein>
<organism evidence="2 3">
    <name type="scientific">Paraburkholderia tuberum</name>
    <dbReference type="NCBI Taxonomy" id="157910"/>
    <lineage>
        <taxon>Bacteria</taxon>
        <taxon>Pseudomonadati</taxon>
        <taxon>Pseudomonadota</taxon>
        <taxon>Betaproteobacteria</taxon>
        <taxon>Burkholderiales</taxon>
        <taxon>Burkholderiaceae</taxon>
        <taxon>Paraburkholderia</taxon>
    </lineage>
</organism>
<dbReference type="AlphaFoldDB" id="A0A1H0ZDV3"/>
<dbReference type="EMBL" id="FNKX01000001">
    <property type="protein sequence ID" value="SDQ25602.1"/>
    <property type="molecule type" value="Genomic_DNA"/>
</dbReference>
<sequence length="37" mass="4151">MNKRIVGHMAALILCAAPWLTAAAKDTQLNVYNWSDY</sequence>
<evidence type="ECO:0000313" key="2">
    <source>
        <dbReference type="EMBL" id="SDQ25602.1"/>
    </source>
</evidence>
<reference evidence="3" key="1">
    <citation type="submission" date="2016-10" db="EMBL/GenBank/DDBJ databases">
        <authorList>
            <person name="Varghese N."/>
            <person name="Submissions S."/>
        </authorList>
    </citation>
    <scope>NUCLEOTIDE SEQUENCE [LARGE SCALE GENOMIC DNA]</scope>
    <source>
        <strain evidence="3">DUS833</strain>
    </source>
</reference>
<keyword evidence="3" id="KW-1185">Reference proteome</keyword>
<feature type="signal peptide" evidence="1">
    <location>
        <begin position="1"/>
        <end position="22"/>
    </location>
</feature>
<dbReference type="STRING" id="157910.SAMN05445850_0001"/>
<evidence type="ECO:0000256" key="1">
    <source>
        <dbReference type="SAM" id="SignalP"/>
    </source>
</evidence>
<feature type="non-terminal residue" evidence="2">
    <location>
        <position position="37"/>
    </location>
</feature>
<accession>A0A1H0ZDV3</accession>
<keyword evidence="1" id="KW-0732">Signal</keyword>
<feature type="chain" id="PRO_5011644534" evidence="1">
    <location>
        <begin position="23"/>
        <end position="37"/>
    </location>
</feature>
<proteinExistence type="predicted"/>
<evidence type="ECO:0000313" key="3">
    <source>
        <dbReference type="Proteomes" id="UP000199365"/>
    </source>
</evidence>